<dbReference type="EMBL" id="FMYG01000006">
    <property type="protein sequence ID" value="SDC66574.1"/>
    <property type="molecule type" value="Genomic_DNA"/>
</dbReference>
<name>A0A1G6NGL8_9MICO</name>
<gene>
    <name evidence="2" type="ORF">SAMN05216418_2714</name>
</gene>
<evidence type="ECO:0008006" key="4">
    <source>
        <dbReference type="Google" id="ProtNLM"/>
    </source>
</evidence>
<accession>A0A1G6NGL8</accession>
<feature type="region of interest" description="Disordered" evidence="1">
    <location>
        <begin position="36"/>
        <end position="75"/>
    </location>
</feature>
<dbReference type="Gene3D" id="3.10.490.10">
    <property type="entry name" value="Gamma-glutamyl cyclotransferase-like"/>
    <property type="match status" value="1"/>
</dbReference>
<proteinExistence type="predicted"/>
<evidence type="ECO:0000256" key="1">
    <source>
        <dbReference type="SAM" id="MobiDB-lite"/>
    </source>
</evidence>
<protein>
    <recommendedName>
        <fullName evidence="4">Gamma-glutamylcyclotransferase</fullName>
    </recommendedName>
</protein>
<dbReference type="AlphaFoldDB" id="A0A1G6NGL8"/>
<dbReference type="Proteomes" id="UP000183203">
    <property type="component" value="Unassembled WGS sequence"/>
</dbReference>
<feature type="compositionally biased region" description="Basic and acidic residues" evidence="1">
    <location>
        <begin position="45"/>
        <end position="56"/>
    </location>
</feature>
<evidence type="ECO:0000313" key="2">
    <source>
        <dbReference type="EMBL" id="SDC66574.1"/>
    </source>
</evidence>
<organism evidence="2 3">
    <name type="scientific">Microbacterium enclense</name>
    <dbReference type="NCBI Taxonomy" id="993073"/>
    <lineage>
        <taxon>Bacteria</taxon>
        <taxon>Bacillati</taxon>
        <taxon>Actinomycetota</taxon>
        <taxon>Actinomycetes</taxon>
        <taxon>Micrococcales</taxon>
        <taxon>Microbacteriaceae</taxon>
        <taxon>Microbacterium</taxon>
    </lineage>
</organism>
<dbReference type="STRING" id="993073.AS029_12180"/>
<reference evidence="2 3" key="1">
    <citation type="submission" date="2016-09" db="EMBL/GenBank/DDBJ databases">
        <authorList>
            <person name="Capua I."/>
            <person name="De Benedictis P."/>
            <person name="Joannis T."/>
            <person name="Lombin L.H."/>
            <person name="Cattoli G."/>
        </authorList>
    </citation>
    <scope>NUCLEOTIDE SEQUENCE [LARGE SCALE GENOMIC DNA]</scope>
    <source>
        <strain evidence="2 3">NIO-1002</strain>
    </source>
</reference>
<dbReference type="InterPro" id="IPR013024">
    <property type="entry name" value="GGCT-like"/>
</dbReference>
<sequence>MSPVSEGSGTGEFLFTYGALQAPDVQLDTFGRLIAGDDDTLPGFRLDDVESTDERGASTPHGHRRRSLRHTGDPRDRVFGTVLHLTAAELDAADEYLISDSRRIPVVLASGATAWVYVAA</sequence>
<evidence type="ECO:0000313" key="3">
    <source>
        <dbReference type="Proteomes" id="UP000183203"/>
    </source>
</evidence>
<dbReference type="CDD" id="cd06661">
    <property type="entry name" value="GGCT_like"/>
    <property type="match status" value="1"/>
</dbReference>